<dbReference type="Pfam" id="PF01475">
    <property type="entry name" value="FUR"/>
    <property type="match status" value="1"/>
</dbReference>
<evidence type="ECO:0000256" key="4">
    <source>
        <dbReference type="ARBA" id="ARBA00020910"/>
    </source>
</evidence>
<evidence type="ECO:0000313" key="13">
    <source>
        <dbReference type="EMBL" id="WEX83279.1"/>
    </source>
</evidence>
<evidence type="ECO:0000256" key="1">
    <source>
        <dbReference type="ARBA" id="ARBA00004496"/>
    </source>
</evidence>
<keyword evidence="7 12" id="KW-0479">Metal-binding</keyword>
<dbReference type="CDD" id="cd07153">
    <property type="entry name" value="Fur_like"/>
    <property type="match status" value="1"/>
</dbReference>
<evidence type="ECO:0000256" key="11">
    <source>
        <dbReference type="ARBA" id="ARBA00023163"/>
    </source>
</evidence>
<dbReference type="InterPro" id="IPR036390">
    <property type="entry name" value="WH_DNA-bd_sf"/>
</dbReference>
<dbReference type="InterPro" id="IPR043135">
    <property type="entry name" value="Fur_C"/>
</dbReference>
<dbReference type="RefSeq" id="WP_280734088.1">
    <property type="nucleotide sequence ID" value="NZ_CP120368.1"/>
</dbReference>
<keyword evidence="9 12" id="KW-0805">Transcription regulation</keyword>
<comment type="subunit">
    <text evidence="3 12">Homodimer.</text>
</comment>
<dbReference type="EMBL" id="CP120371">
    <property type="protein sequence ID" value="WEX83279.1"/>
    <property type="molecule type" value="Genomic_DNA"/>
</dbReference>
<dbReference type="InterPro" id="IPR036388">
    <property type="entry name" value="WH-like_DNA-bd_sf"/>
</dbReference>
<dbReference type="PANTHER" id="PTHR33202">
    <property type="entry name" value="ZINC UPTAKE REGULATION PROTEIN"/>
    <property type="match status" value="1"/>
</dbReference>
<keyword evidence="12" id="KW-0408">Iron</keyword>
<evidence type="ECO:0000313" key="14">
    <source>
        <dbReference type="Proteomes" id="UP001235547"/>
    </source>
</evidence>
<keyword evidence="8 12" id="KW-0862">Zinc</keyword>
<evidence type="ECO:0000256" key="5">
    <source>
        <dbReference type="ARBA" id="ARBA00022490"/>
    </source>
</evidence>
<name>A0ABY8CXB3_9HYPH</name>
<keyword evidence="5 12" id="KW-0963">Cytoplasm</keyword>
<dbReference type="Gene3D" id="1.10.10.10">
    <property type="entry name" value="Winged helix-like DNA-binding domain superfamily/Winged helix DNA-binding domain"/>
    <property type="match status" value="1"/>
</dbReference>
<reference evidence="13 14" key="1">
    <citation type="submission" date="2023-03" db="EMBL/GenBank/DDBJ databases">
        <authorList>
            <person name="Kaur S."/>
            <person name="Espinosa-Saiz D."/>
            <person name="Velazquez E."/>
            <person name="Menendez E."/>
            <person name="diCenzo G.C."/>
        </authorList>
    </citation>
    <scope>NUCLEOTIDE SEQUENCE [LARGE SCALE GENOMIC DNA]</scope>
    <source>
        <strain evidence="13 14">LMG 27395</strain>
    </source>
</reference>
<accession>A0ABY8CXB3</accession>
<proteinExistence type="inferred from homology"/>
<sequence length="137" mass="15306">MDELSLAELESRCQQRGLRSSANLRDILEALIAGPDHPDAETLHQRLRSRGRRVSLTTVYRNLSHLVAAGVVSAHHFGSAKARYEITAAHDHLIDISTGKIIEFSEPRLNALEEKIAAQMGYRIVRKRVALYAVPIE</sequence>
<gene>
    <name evidence="12" type="primary">fur</name>
    <name evidence="13" type="ORF">PYH38_005650</name>
</gene>
<evidence type="ECO:0000256" key="6">
    <source>
        <dbReference type="ARBA" id="ARBA00022491"/>
    </source>
</evidence>
<dbReference type="SUPFAM" id="SSF46785">
    <property type="entry name" value="Winged helix' DNA-binding domain"/>
    <property type="match status" value="1"/>
</dbReference>
<evidence type="ECO:0000256" key="12">
    <source>
        <dbReference type="RuleBase" id="RU364037"/>
    </source>
</evidence>
<evidence type="ECO:0000256" key="9">
    <source>
        <dbReference type="ARBA" id="ARBA00023015"/>
    </source>
</evidence>
<keyword evidence="11 12" id="KW-0804">Transcription</keyword>
<comment type="subcellular location">
    <subcellularLocation>
        <location evidence="1 12">Cytoplasm</location>
    </subcellularLocation>
</comment>
<evidence type="ECO:0000256" key="10">
    <source>
        <dbReference type="ARBA" id="ARBA00023125"/>
    </source>
</evidence>
<dbReference type="InterPro" id="IPR002481">
    <property type="entry name" value="FUR"/>
</dbReference>
<dbReference type="Gene3D" id="3.30.1490.190">
    <property type="match status" value="1"/>
</dbReference>
<dbReference type="PANTHER" id="PTHR33202:SF2">
    <property type="entry name" value="FERRIC UPTAKE REGULATION PROTEIN"/>
    <property type="match status" value="1"/>
</dbReference>
<keyword evidence="6 12" id="KW-0678">Repressor</keyword>
<dbReference type="Proteomes" id="UP001235547">
    <property type="component" value="Chromosome 1"/>
</dbReference>
<evidence type="ECO:0000256" key="7">
    <source>
        <dbReference type="ARBA" id="ARBA00022723"/>
    </source>
</evidence>
<evidence type="ECO:0000256" key="3">
    <source>
        <dbReference type="ARBA" id="ARBA00011738"/>
    </source>
</evidence>
<keyword evidence="10 12" id="KW-0238">DNA-binding</keyword>
<evidence type="ECO:0000256" key="8">
    <source>
        <dbReference type="ARBA" id="ARBA00022833"/>
    </source>
</evidence>
<evidence type="ECO:0000256" key="2">
    <source>
        <dbReference type="ARBA" id="ARBA00007957"/>
    </source>
</evidence>
<keyword evidence="14" id="KW-1185">Reference proteome</keyword>
<protein>
    <recommendedName>
        <fullName evidence="4 12">Ferric uptake regulation protein</fullName>
    </recommendedName>
</protein>
<comment type="similarity">
    <text evidence="2 12">Belongs to the Fur family.</text>
</comment>
<organism evidence="13 14">
    <name type="scientific">Sinorhizobium numidicum</name>
    <dbReference type="NCBI Taxonomy" id="680248"/>
    <lineage>
        <taxon>Bacteria</taxon>
        <taxon>Pseudomonadati</taxon>
        <taxon>Pseudomonadota</taxon>
        <taxon>Alphaproteobacteria</taxon>
        <taxon>Hyphomicrobiales</taxon>
        <taxon>Rhizobiaceae</taxon>
        <taxon>Sinorhizobium/Ensifer group</taxon>
        <taxon>Sinorhizobium</taxon>
    </lineage>
</organism>